<evidence type="ECO:0000313" key="2">
    <source>
        <dbReference type="Proteomes" id="UP000799754"/>
    </source>
</evidence>
<protein>
    <submittedName>
        <fullName evidence="1">Uncharacterized protein</fullName>
    </submittedName>
</protein>
<organism evidence="1 2">
    <name type="scientific">Macroventuria anomochaeta</name>
    <dbReference type="NCBI Taxonomy" id="301207"/>
    <lineage>
        <taxon>Eukaryota</taxon>
        <taxon>Fungi</taxon>
        <taxon>Dikarya</taxon>
        <taxon>Ascomycota</taxon>
        <taxon>Pezizomycotina</taxon>
        <taxon>Dothideomycetes</taxon>
        <taxon>Pleosporomycetidae</taxon>
        <taxon>Pleosporales</taxon>
        <taxon>Pleosporineae</taxon>
        <taxon>Didymellaceae</taxon>
        <taxon>Macroventuria</taxon>
    </lineage>
</organism>
<dbReference type="EMBL" id="MU006718">
    <property type="protein sequence ID" value="KAF2627040.1"/>
    <property type="molecule type" value="Genomic_DNA"/>
</dbReference>
<dbReference type="Proteomes" id="UP000799754">
    <property type="component" value="Unassembled WGS sequence"/>
</dbReference>
<keyword evidence="2" id="KW-1185">Reference proteome</keyword>
<evidence type="ECO:0000313" key="1">
    <source>
        <dbReference type="EMBL" id="KAF2627040.1"/>
    </source>
</evidence>
<gene>
    <name evidence="1" type="ORF">BU25DRAFT_411143</name>
</gene>
<proteinExistence type="predicted"/>
<name>A0ACB6S048_9PLEO</name>
<reference evidence="1" key="1">
    <citation type="journal article" date="2020" name="Stud. Mycol.">
        <title>101 Dothideomycetes genomes: a test case for predicting lifestyles and emergence of pathogens.</title>
        <authorList>
            <person name="Haridas S."/>
            <person name="Albert R."/>
            <person name="Binder M."/>
            <person name="Bloem J."/>
            <person name="Labutti K."/>
            <person name="Salamov A."/>
            <person name="Andreopoulos B."/>
            <person name="Baker S."/>
            <person name="Barry K."/>
            <person name="Bills G."/>
            <person name="Bluhm B."/>
            <person name="Cannon C."/>
            <person name="Castanera R."/>
            <person name="Culley D."/>
            <person name="Daum C."/>
            <person name="Ezra D."/>
            <person name="Gonzalez J."/>
            <person name="Henrissat B."/>
            <person name="Kuo A."/>
            <person name="Liang C."/>
            <person name="Lipzen A."/>
            <person name="Lutzoni F."/>
            <person name="Magnuson J."/>
            <person name="Mondo S."/>
            <person name="Nolan M."/>
            <person name="Ohm R."/>
            <person name="Pangilinan J."/>
            <person name="Park H.-J."/>
            <person name="Ramirez L."/>
            <person name="Alfaro M."/>
            <person name="Sun H."/>
            <person name="Tritt A."/>
            <person name="Yoshinaga Y."/>
            <person name="Zwiers L.-H."/>
            <person name="Turgeon B."/>
            <person name="Goodwin S."/>
            <person name="Spatafora J."/>
            <person name="Crous P."/>
            <person name="Grigoriev I."/>
        </authorList>
    </citation>
    <scope>NUCLEOTIDE SEQUENCE</scope>
    <source>
        <strain evidence="1">CBS 525.71</strain>
    </source>
</reference>
<comment type="caution">
    <text evidence="1">The sequence shown here is derived from an EMBL/GenBank/DDBJ whole genome shotgun (WGS) entry which is preliminary data.</text>
</comment>
<sequence>MDEFRTVEVGSAMDAVSIPDVAEGVYPLTLVCICFMTGITPYKPSATPFTNINLHRHCPASYHLGYPQLSIGIICVCAVIQMNGCSAQSKHLPRDILFAPHHFSGEECLPGLNCSPNSGASVNPACLLSCPSVATSIVPSRGPAMSRSILFARPTLRVKGTTFKHANPMLRSRLM</sequence>
<accession>A0ACB6S048</accession>